<keyword evidence="3" id="KW-1185">Reference proteome</keyword>
<name>A0A8F3FIC8_9FIRM</name>
<sequence>MIETAKENPLSPYQYLTWLLRDAPKLAAEEKNLAEKLLPENAPQSSWDIPVKI</sequence>
<evidence type="ECO:0000313" key="3">
    <source>
        <dbReference type="Proteomes" id="UP000298642"/>
    </source>
</evidence>
<protein>
    <submittedName>
        <fullName evidence="2">Transposase domain-containing protein</fullName>
    </submittedName>
</protein>
<proteinExistence type="predicted"/>
<feature type="domain" description="Transposase IS66 C-terminal" evidence="1">
    <location>
        <begin position="1"/>
        <end position="39"/>
    </location>
</feature>
<dbReference type="Proteomes" id="UP000298642">
    <property type="component" value="Chromosome"/>
</dbReference>
<reference evidence="3" key="1">
    <citation type="submission" date="2018-12" db="EMBL/GenBank/DDBJ databases">
        <title>Dusodibacter welbiota gen. nov., sp. nov., isolated from human faeces and emended description of the Oscillibacter genus.</title>
        <authorList>
            <person name="Le Roy T."/>
            <person name="Van der Smissen P."/>
            <person name="Delzenne N."/>
            <person name="Muccioli G."/>
            <person name="Collet J.F."/>
            <person name="Cani P.D."/>
        </authorList>
    </citation>
    <scope>NUCLEOTIDE SEQUENCE [LARGE SCALE GENOMIC DNA]</scope>
    <source>
        <strain evidence="3">J115</strain>
    </source>
</reference>
<gene>
    <name evidence="2" type="ORF">EIO64_18795</name>
</gene>
<evidence type="ECO:0000313" key="2">
    <source>
        <dbReference type="EMBL" id="QWZ45864.1"/>
    </source>
</evidence>
<dbReference type="GeneID" id="89523091"/>
<dbReference type="EMBL" id="CP034413">
    <property type="protein sequence ID" value="QWZ45864.1"/>
    <property type="molecule type" value="Genomic_DNA"/>
</dbReference>
<organism evidence="2 3">
    <name type="scientific">Dysosmobacter welbionis</name>
    <dbReference type="NCBI Taxonomy" id="2093857"/>
    <lineage>
        <taxon>Bacteria</taxon>
        <taxon>Bacillati</taxon>
        <taxon>Bacillota</taxon>
        <taxon>Clostridia</taxon>
        <taxon>Eubacteriales</taxon>
        <taxon>Oscillospiraceae</taxon>
        <taxon>Dysosmobacter</taxon>
    </lineage>
</organism>
<dbReference type="RefSeq" id="WP_021751533.1">
    <property type="nucleotide sequence ID" value="NZ_CP034413.3"/>
</dbReference>
<dbReference type="AlphaFoldDB" id="A0A8F3FIC8"/>
<dbReference type="InterPro" id="IPR039552">
    <property type="entry name" value="IS66_C"/>
</dbReference>
<dbReference type="Pfam" id="PF13817">
    <property type="entry name" value="DDE_Tnp_IS66_C"/>
    <property type="match status" value="1"/>
</dbReference>
<dbReference type="KEGG" id="obj:EIO64_18795"/>
<accession>A0A8F3FIC8</accession>
<evidence type="ECO:0000259" key="1">
    <source>
        <dbReference type="Pfam" id="PF13817"/>
    </source>
</evidence>